<reference evidence="2" key="1">
    <citation type="submission" date="2023-10" db="EMBL/GenBank/DDBJ databases">
        <title>Genome assembly of Pristionchus species.</title>
        <authorList>
            <person name="Yoshida K."/>
            <person name="Sommer R.J."/>
        </authorList>
    </citation>
    <scope>NUCLEOTIDE SEQUENCE</scope>
    <source>
        <strain evidence="2">RS5133</strain>
    </source>
</reference>
<name>A0AAV5VHR0_9BILA</name>
<evidence type="ECO:0000313" key="2">
    <source>
        <dbReference type="EMBL" id="GMT18873.1"/>
    </source>
</evidence>
<evidence type="ECO:0000256" key="1">
    <source>
        <dbReference type="SAM" id="MobiDB-lite"/>
    </source>
</evidence>
<dbReference type="EMBL" id="BTSY01000003">
    <property type="protein sequence ID" value="GMT18873.1"/>
    <property type="molecule type" value="Genomic_DNA"/>
</dbReference>
<protein>
    <submittedName>
        <fullName evidence="2">Uncharacterized protein</fullName>
    </submittedName>
</protein>
<accession>A0AAV5VHR0</accession>
<sequence>ISVLDSLSFGLSSPDVFHSNLSIEAILKQKELPHLDSILLLFPDKICTDPEIIDLTSPIEERTPIPSRSRLASQGDQRRVRFVSPVLSSRRADSAPFRGHAPSLDSAPRGIGRSETFPVSSSDQESVMKAEDVREFLQRSNSICDDEEISSSRLLPKAPASVRRMSLKEYSGLEPRSRDFSLSPWKESSSPCSLLSSFSSRRRRCLSSDSPSPIAPPPTQSIDNDTLDIVSITARLEMLRLRLTEEKDKEKEGMRETDKLNLLEATRRLSAVCKTIVRECSLSNGLGQSLSNSCDEVVDAASICLSRITTVFHSQLLITKVDQVLSSLIHSLPYFTAPSPSSIDSLRSSTSLAAALSQLIQTVASL</sequence>
<gene>
    <name evidence="2" type="ORF">PFISCL1PPCAC_10170</name>
</gene>
<feature type="non-terminal residue" evidence="2">
    <location>
        <position position="1"/>
    </location>
</feature>
<dbReference type="Proteomes" id="UP001432322">
    <property type="component" value="Unassembled WGS sequence"/>
</dbReference>
<organism evidence="2 3">
    <name type="scientific">Pristionchus fissidentatus</name>
    <dbReference type="NCBI Taxonomy" id="1538716"/>
    <lineage>
        <taxon>Eukaryota</taxon>
        <taxon>Metazoa</taxon>
        <taxon>Ecdysozoa</taxon>
        <taxon>Nematoda</taxon>
        <taxon>Chromadorea</taxon>
        <taxon>Rhabditida</taxon>
        <taxon>Rhabditina</taxon>
        <taxon>Diplogasteromorpha</taxon>
        <taxon>Diplogasteroidea</taxon>
        <taxon>Neodiplogasteridae</taxon>
        <taxon>Pristionchus</taxon>
    </lineage>
</organism>
<keyword evidence="3" id="KW-1185">Reference proteome</keyword>
<evidence type="ECO:0000313" key="3">
    <source>
        <dbReference type="Proteomes" id="UP001432322"/>
    </source>
</evidence>
<dbReference type="AlphaFoldDB" id="A0AAV5VHR0"/>
<feature type="region of interest" description="Disordered" evidence="1">
    <location>
        <begin position="173"/>
        <end position="195"/>
    </location>
</feature>
<comment type="caution">
    <text evidence="2">The sequence shown here is derived from an EMBL/GenBank/DDBJ whole genome shotgun (WGS) entry which is preliminary data.</text>
</comment>
<proteinExistence type="predicted"/>
<feature type="region of interest" description="Disordered" evidence="1">
    <location>
        <begin position="93"/>
        <end position="125"/>
    </location>
</feature>